<feature type="compositionally biased region" description="Polar residues" evidence="1">
    <location>
        <begin position="493"/>
        <end position="502"/>
    </location>
</feature>
<organism evidence="3 4">
    <name type="scientific">Mastacembelus armatus</name>
    <name type="common">zig-zag eel</name>
    <dbReference type="NCBI Taxonomy" id="205130"/>
    <lineage>
        <taxon>Eukaryota</taxon>
        <taxon>Metazoa</taxon>
        <taxon>Chordata</taxon>
        <taxon>Craniata</taxon>
        <taxon>Vertebrata</taxon>
        <taxon>Euteleostomi</taxon>
        <taxon>Actinopterygii</taxon>
        <taxon>Neopterygii</taxon>
        <taxon>Teleostei</taxon>
        <taxon>Neoteleostei</taxon>
        <taxon>Acanthomorphata</taxon>
        <taxon>Anabantaria</taxon>
        <taxon>Synbranchiformes</taxon>
        <taxon>Mastacembelidae</taxon>
        <taxon>Mastacembelus</taxon>
    </lineage>
</organism>
<dbReference type="SUPFAM" id="SSF101447">
    <property type="entry name" value="Formin homology 2 domain (FH2 domain)"/>
    <property type="match status" value="1"/>
</dbReference>
<feature type="domain" description="FH2" evidence="2">
    <location>
        <begin position="67"/>
        <end position="462"/>
    </location>
</feature>
<dbReference type="Ensembl" id="ENSMAMT00000010753.2">
    <property type="protein sequence ID" value="ENSMAMP00000010487.1"/>
    <property type="gene ID" value="ENSMAMG00000007066.2"/>
</dbReference>
<feature type="compositionally biased region" description="Polar residues" evidence="1">
    <location>
        <begin position="952"/>
        <end position="995"/>
    </location>
</feature>
<dbReference type="GeneID" id="113138937"/>
<feature type="compositionally biased region" description="Basic and acidic residues" evidence="1">
    <location>
        <begin position="813"/>
        <end position="824"/>
    </location>
</feature>
<feature type="region of interest" description="Disordered" evidence="1">
    <location>
        <begin position="652"/>
        <end position="674"/>
    </location>
</feature>
<feature type="compositionally biased region" description="Polar residues" evidence="1">
    <location>
        <begin position="557"/>
        <end position="602"/>
    </location>
</feature>
<feature type="compositionally biased region" description="Basic and acidic residues" evidence="1">
    <location>
        <begin position="1017"/>
        <end position="1026"/>
    </location>
</feature>
<feature type="region of interest" description="Disordered" evidence="1">
    <location>
        <begin position="1"/>
        <end position="75"/>
    </location>
</feature>
<feature type="compositionally biased region" description="Polar residues" evidence="1">
    <location>
        <begin position="1134"/>
        <end position="1143"/>
    </location>
</feature>
<evidence type="ECO:0000259" key="2">
    <source>
        <dbReference type="PROSITE" id="PS51444"/>
    </source>
</evidence>
<dbReference type="PANTHER" id="PTHR46345">
    <property type="entry name" value="INVERTED FORMIN-2"/>
    <property type="match status" value="1"/>
</dbReference>
<feature type="region of interest" description="Disordered" evidence="1">
    <location>
        <begin position="808"/>
        <end position="1265"/>
    </location>
</feature>
<name>A0A3Q3L8W6_9TELE</name>
<dbReference type="PROSITE" id="PS51444">
    <property type="entry name" value="FH2"/>
    <property type="match status" value="1"/>
</dbReference>
<feature type="compositionally biased region" description="Polar residues" evidence="1">
    <location>
        <begin position="928"/>
        <end position="945"/>
    </location>
</feature>
<dbReference type="AlphaFoldDB" id="A0A3Q3L8W6"/>
<sequence>MHVTGSISPANEREPFSFQEEGVAMPTSPPSPIKFSDIEDTRTKPPPPPPPLPPPLPPLLPGLGDPTGGGLRRKRKVRSFYWKTIPEEQVKGRANLWTQGQVQQQYQIDAQTVEELFGQNDRQSDANATPTRGGKLRSSFRETKEEISILDSKRGMNIGIFLKQFKRSNQMIVDDIRQGNSGRYGAETLRELLKLLPETEEVKKLKAYRDDVSKLSLADSFVYLLIQLPSYSVRIESMLLKEEFPAACEIMKRDIRILHSATKELMCCEELHAVLHLVLQAGNILNAGGYAGNAVGFKLSSLLSLADTKANKPGMNLLHFVALEAQKKDEKLLEFPLKLPHVQPAARISLETLDAELRWIMTRTRSVEESVQRDTELLQQLDDFLQDATSALCSLRNSRQQLQKEGNELIDFFCEDRDAFRLDDCFSIFHTFCSRFTNAVKENMEREAKEAARRQRLQQLEEQKRHSWAAGEEVSGVFKSRCSSETDMSAVMTSCPRSPLINSHSPLGRSGSLRRSRKSPSTSPSLAAERELSMLLEMARPEWKVAQQRGWGETRIASPSASSESGLTSPGFSHQTWPQSPKVTTCSFPKNQQPQVGQRAPQTPSSPPKTSLSPKNINSHRTITSYLSSNSTQTPVDAINTANKVTVKPTSDLDQQFDHNNNGKGRRGEPTAMNKADPDLTGLIHCSEDQSGHSSVATNNLSVVLETCTMVPDLKVFDKVSTLTSYNKIHHTQEYHLNDLVITDLEEEAVDKSQVQKVQKNSQTGKVEESKTCSSLAQQEEEEGQEEKVVVWCVTGVCEAASELTDAENIHTQSEKDQCRRDSEGGNQQTSSSSANRTPSEPQLANEKPVPVPISSQPVPVSRSDDLSLQASSPRWCPVEPSSTSEAPADACEEDKESTNQGEETGGSTNENVEILPEKSIDDRSRNKSASCKTSENTEAASSPSGKLELPNASSPSTKNLLASKTRPTGIKVTTPNTTSANKSKPIRTLTNTENQDMRRVVPISRSNRGPQSLGKCPEKLSDQRRGSCSTVSTPSSSNHQQGKRPSTAPSSRRSSINKTPMESKTSKDQKVSGTQATAREQNKDLQRKSSIRKSLQKPKPQPEEKMCRSTLRALAQAGVGGGGSVSAPATPLHKTTTLSSSPIPGFARSTASSSFRKTHTALVPPHSSYVGSNSSPKSSPKITPSSVPQSSTTTPFTRTGSLKVSATSRPSDELNPNPVARSQSIRTLARSPIHDPLAPLKGHGPSDKSSHSRDSGKATRPTWR</sequence>
<feature type="compositionally biased region" description="Polar residues" evidence="1">
    <location>
        <begin position="825"/>
        <end position="843"/>
    </location>
</feature>
<feature type="compositionally biased region" description="Low complexity" evidence="1">
    <location>
        <begin position="853"/>
        <end position="862"/>
    </location>
</feature>
<dbReference type="STRING" id="205130.ENSMAMP00000010487"/>
<feature type="compositionally biased region" description="Polar residues" evidence="1">
    <location>
        <begin position="1197"/>
        <end position="1210"/>
    </location>
</feature>
<feature type="region of interest" description="Disordered" evidence="1">
    <location>
        <begin position="555"/>
        <end position="617"/>
    </location>
</feature>
<evidence type="ECO:0000313" key="4">
    <source>
        <dbReference type="Proteomes" id="UP000261640"/>
    </source>
</evidence>
<feature type="compositionally biased region" description="Polar residues" evidence="1">
    <location>
        <begin position="899"/>
        <end position="912"/>
    </location>
</feature>
<dbReference type="Pfam" id="PF02181">
    <property type="entry name" value="FH2"/>
    <property type="match status" value="1"/>
</dbReference>
<dbReference type="SMART" id="SM00498">
    <property type="entry name" value="FH2"/>
    <property type="match status" value="1"/>
</dbReference>
<feature type="compositionally biased region" description="Low complexity" evidence="1">
    <location>
        <begin position="1045"/>
        <end position="1055"/>
    </location>
</feature>
<feature type="compositionally biased region" description="Low complexity" evidence="1">
    <location>
        <begin position="1028"/>
        <end position="1038"/>
    </location>
</feature>
<reference evidence="3" key="2">
    <citation type="submission" date="2025-09" db="UniProtKB">
        <authorList>
            <consortium name="Ensembl"/>
        </authorList>
    </citation>
    <scope>IDENTIFICATION</scope>
</reference>
<feature type="compositionally biased region" description="Pro residues" evidence="1">
    <location>
        <begin position="44"/>
        <end position="60"/>
    </location>
</feature>
<feature type="compositionally biased region" description="Basic and acidic residues" evidence="1">
    <location>
        <begin position="1245"/>
        <end position="1258"/>
    </location>
</feature>
<feature type="compositionally biased region" description="Polar residues" evidence="1">
    <location>
        <begin position="652"/>
        <end position="663"/>
    </location>
</feature>
<dbReference type="InterPro" id="IPR042201">
    <property type="entry name" value="FH2_Formin_sf"/>
</dbReference>
<evidence type="ECO:0000256" key="1">
    <source>
        <dbReference type="SAM" id="MobiDB-lite"/>
    </source>
</evidence>
<dbReference type="OrthoDB" id="26518at2759"/>
<dbReference type="InParanoid" id="A0A3Q3L8W6"/>
<dbReference type="PANTHER" id="PTHR46345:SF11">
    <property type="entry name" value="FORMIN-J-LIKE"/>
    <property type="match status" value="1"/>
</dbReference>
<proteinExistence type="predicted"/>
<dbReference type="InterPro" id="IPR015425">
    <property type="entry name" value="FH2_Formin"/>
</dbReference>
<feature type="region of interest" description="Disordered" evidence="1">
    <location>
        <begin position="493"/>
        <end position="528"/>
    </location>
</feature>
<dbReference type="RefSeq" id="XP_026177608.1">
    <property type="nucleotide sequence ID" value="XM_026321823.1"/>
</dbReference>
<feature type="region of interest" description="Disordered" evidence="1">
    <location>
        <begin position="751"/>
        <end position="781"/>
    </location>
</feature>
<feature type="compositionally biased region" description="Basic and acidic residues" evidence="1">
    <location>
        <begin position="916"/>
        <end position="926"/>
    </location>
</feature>
<keyword evidence="4" id="KW-1185">Reference proteome</keyword>
<accession>A0A3Q3L8W6</accession>
<reference evidence="3" key="1">
    <citation type="submission" date="2025-08" db="UniProtKB">
        <authorList>
            <consortium name="Ensembl"/>
        </authorList>
    </citation>
    <scope>IDENTIFICATION</scope>
</reference>
<dbReference type="GeneTree" id="ENSGT00940000155128"/>
<feature type="compositionally biased region" description="Low complexity" evidence="1">
    <location>
        <begin position="1168"/>
        <end position="1196"/>
    </location>
</feature>
<evidence type="ECO:0000313" key="3">
    <source>
        <dbReference type="Ensembl" id="ENSMAMP00000010487.1"/>
    </source>
</evidence>
<protein>
    <submittedName>
        <fullName evidence="3">FH2 domain-containing protein 1-like</fullName>
    </submittedName>
</protein>
<dbReference type="Gene3D" id="1.20.58.2220">
    <property type="entry name" value="Formin, FH2 domain"/>
    <property type="match status" value="1"/>
</dbReference>
<dbReference type="Proteomes" id="UP000261640">
    <property type="component" value="Unplaced"/>
</dbReference>